<evidence type="ECO:0000256" key="1">
    <source>
        <dbReference type="ARBA" id="ARBA00022723"/>
    </source>
</evidence>
<dbReference type="InterPro" id="IPR011330">
    <property type="entry name" value="Glyco_hydro/deAcase_b/a-brl"/>
</dbReference>
<dbReference type="AlphaFoldDB" id="A0A1R1F1I8"/>
<name>A0A1R1F1I8_9BACL</name>
<accession>A0A1R1F1I8</accession>
<keyword evidence="1" id="KW-0479">Metal-binding</keyword>
<organism evidence="4 5">
    <name type="scientific">Paenibacillus rhizosphaerae</name>
    <dbReference type="NCBI Taxonomy" id="297318"/>
    <lineage>
        <taxon>Bacteria</taxon>
        <taxon>Bacillati</taxon>
        <taxon>Bacillota</taxon>
        <taxon>Bacilli</taxon>
        <taxon>Bacillales</taxon>
        <taxon>Paenibacillaceae</taxon>
        <taxon>Paenibacillus</taxon>
    </lineage>
</organism>
<evidence type="ECO:0000313" key="5">
    <source>
        <dbReference type="Proteomes" id="UP000187172"/>
    </source>
</evidence>
<dbReference type="GO" id="GO:0016810">
    <property type="term" value="F:hydrolase activity, acting on carbon-nitrogen (but not peptide) bonds"/>
    <property type="evidence" value="ECO:0007669"/>
    <property type="project" value="InterPro"/>
</dbReference>
<dbReference type="GO" id="GO:0005975">
    <property type="term" value="P:carbohydrate metabolic process"/>
    <property type="evidence" value="ECO:0007669"/>
    <property type="project" value="InterPro"/>
</dbReference>
<dbReference type="InterPro" id="IPR002509">
    <property type="entry name" value="NODB_dom"/>
</dbReference>
<feature type="domain" description="NodB homology" evidence="3">
    <location>
        <begin position="294"/>
        <end position="475"/>
    </location>
</feature>
<dbReference type="PROSITE" id="PS51677">
    <property type="entry name" value="NODB"/>
    <property type="match status" value="2"/>
</dbReference>
<dbReference type="Gene3D" id="3.20.20.370">
    <property type="entry name" value="Glycoside hydrolase/deacetylase"/>
    <property type="match status" value="2"/>
</dbReference>
<evidence type="ECO:0000256" key="2">
    <source>
        <dbReference type="ARBA" id="ARBA00022801"/>
    </source>
</evidence>
<feature type="domain" description="NodB homology" evidence="3">
    <location>
        <begin position="69"/>
        <end position="248"/>
    </location>
</feature>
<dbReference type="CDD" id="cd10917">
    <property type="entry name" value="CE4_NodB_like_6s_7s"/>
    <property type="match status" value="2"/>
</dbReference>
<dbReference type="SUPFAM" id="SSF88713">
    <property type="entry name" value="Glycoside hydrolase/deacetylase"/>
    <property type="match status" value="2"/>
</dbReference>
<dbReference type="PANTHER" id="PTHR10587">
    <property type="entry name" value="GLYCOSYL TRANSFERASE-RELATED"/>
    <property type="match status" value="1"/>
</dbReference>
<reference evidence="4 5" key="1">
    <citation type="submission" date="2016-11" db="EMBL/GenBank/DDBJ databases">
        <title>Paenibacillus species isolates.</title>
        <authorList>
            <person name="Beno S.M."/>
        </authorList>
    </citation>
    <scope>NUCLEOTIDE SEQUENCE [LARGE SCALE GENOMIC DNA]</scope>
    <source>
        <strain evidence="4 5">FSL R5-0378</strain>
    </source>
</reference>
<dbReference type="Pfam" id="PF01522">
    <property type="entry name" value="Polysacc_deac_1"/>
    <property type="match status" value="2"/>
</dbReference>
<comment type="caution">
    <text evidence="4">The sequence shown here is derived from an EMBL/GenBank/DDBJ whole genome shotgun (WGS) entry which is preliminary data.</text>
</comment>
<gene>
    <name evidence="4" type="ORF">BK138_05240</name>
</gene>
<dbReference type="EMBL" id="MRTP01000001">
    <property type="protein sequence ID" value="OMF57979.1"/>
    <property type="molecule type" value="Genomic_DNA"/>
</dbReference>
<dbReference type="PROSITE" id="PS51257">
    <property type="entry name" value="PROKAR_LIPOPROTEIN"/>
    <property type="match status" value="1"/>
</dbReference>
<evidence type="ECO:0000259" key="3">
    <source>
        <dbReference type="PROSITE" id="PS51677"/>
    </source>
</evidence>
<protein>
    <submittedName>
        <fullName evidence="4">Chitin deacetylase</fullName>
    </submittedName>
</protein>
<dbReference type="RefSeq" id="WP_076166897.1">
    <property type="nucleotide sequence ID" value="NZ_MRTP01000001.1"/>
</dbReference>
<proteinExistence type="predicted"/>
<keyword evidence="5" id="KW-1185">Reference proteome</keyword>
<dbReference type="Proteomes" id="UP000187172">
    <property type="component" value="Unassembled WGS sequence"/>
</dbReference>
<dbReference type="PANTHER" id="PTHR10587:SF133">
    <property type="entry name" value="CHITIN DEACETYLASE 1-RELATED"/>
    <property type="match status" value="1"/>
</dbReference>
<evidence type="ECO:0000313" key="4">
    <source>
        <dbReference type="EMBL" id="OMF57979.1"/>
    </source>
</evidence>
<dbReference type="STRING" id="297318.BK138_05240"/>
<keyword evidence="2" id="KW-0378">Hydrolase</keyword>
<dbReference type="InterPro" id="IPR050248">
    <property type="entry name" value="Polysacc_deacetylase_ArnD"/>
</dbReference>
<sequence length="492" mass="54611">MKVMKDFSPRKPAGWLVLAVLAISMLSGCTWMERDDTDGGTKTAEADKQVQRYTGEMSQAVSLAYTTSRNLALTFNGMADVQTMDKLLDQLDALGIKATFFLPGMRVAEEPDIARQILSRGHEIENNTLNAVDMSRMDYGQIYKEIHLANDVIRKQTGVTPKFVRTQTGAISDDIRLAAAQSGQQAVISYSLFLHNWKAETPQQKKNYIRKYINRGGIVAIDLAENRTLNESVNLIAAEASAAGYHFVTLDKLVATGGVRKPADTVQGYQAAKYNADYAKADYNLVYSHKTAKKEIALTFDDWGTDETITKLLDILDQYHVKGTFFLRADGVEKNPNLARAIAQAGHDVGNHTYSHPVLTKLSVKQLQDEVVKAHRIITDAIQQQPAMLFRPPTGDIDDRTARIIAAAGYRNIVDFDIDPNDWNRERTASQILNSVIQQSHSGGIILLHSLDDTHTAEALPGIIQNLRKQGYTFVKLSDWISDDGNPSGKER</sequence>